<keyword evidence="1" id="KW-0732">Signal</keyword>
<accession>A0A368MZ96</accession>
<protein>
    <recommendedName>
        <fullName evidence="4">DUF4402 domain-containing protein</fullName>
    </recommendedName>
</protein>
<gene>
    <name evidence="2" type="ORF">DQ356_07875</name>
</gene>
<evidence type="ECO:0000313" key="2">
    <source>
        <dbReference type="EMBL" id="RCU42724.1"/>
    </source>
</evidence>
<organism evidence="2 3">
    <name type="scientific">Chryseobacterium lacus</name>
    <dbReference type="NCBI Taxonomy" id="2058346"/>
    <lineage>
        <taxon>Bacteria</taxon>
        <taxon>Pseudomonadati</taxon>
        <taxon>Bacteroidota</taxon>
        <taxon>Flavobacteriia</taxon>
        <taxon>Flavobacteriales</taxon>
        <taxon>Weeksellaceae</taxon>
        <taxon>Chryseobacterium group</taxon>
        <taxon>Chryseobacterium</taxon>
    </lineage>
</organism>
<sequence>MKTKKLFSTALLLLLGCLLVFSVGCRPTDDDDDDDDLDHIELVKGQSLIEAQITGHMTANFKSHVNFSTATVSSGYITLAGSDGTSTAFTIMLPQNIGEGSYTMSDNAIGIGTQFGYVSPNFSYVASKNLSSNINITITESGNGIIEGYFFGEMKNLDGDIIDVDVDFIGAY</sequence>
<proteinExistence type="predicted"/>
<name>A0A368MZ96_9FLAO</name>
<dbReference type="PROSITE" id="PS51257">
    <property type="entry name" value="PROKAR_LIPOPROTEIN"/>
    <property type="match status" value="1"/>
</dbReference>
<comment type="caution">
    <text evidence="2">The sequence shown here is derived from an EMBL/GenBank/DDBJ whole genome shotgun (WGS) entry which is preliminary data.</text>
</comment>
<dbReference type="Proteomes" id="UP000252172">
    <property type="component" value="Unassembled WGS sequence"/>
</dbReference>
<evidence type="ECO:0008006" key="4">
    <source>
        <dbReference type="Google" id="ProtNLM"/>
    </source>
</evidence>
<feature type="chain" id="PRO_5017017581" description="DUF4402 domain-containing protein" evidence="1">
    <location>
        <begin position="23"/>
        <end position="172"/>
    </location>
</feature>
<evidence type="ECO:0000313" key="3">
    <source>
        <dbReference type="Proteomes" id="UP000252172"/>
    </source>
</evidence>
<evidence type="ECO:0000256" key="1">
    <source>
        <dbReference type="SAM" id="SignalP"/>
    </source>
</evidence>
<feature type="signal peptide" evidence="1">
    <location>
        <begin position="1"/>
        <end position="22"/>
    </location>
</feature>
<dbReference type="EMBL" id="QPIE01000005">
    <property type="protein sequence ID" value="RCU42724.1"/>
    <property type="molecule type" value="Genomic_DNA"/>
</dbReference>
<dbReference type="AlphaFoldDB" id="A0A368MZ96"/>
<keyword evidence="3" id="KW-1185">Reference proteome</keyword>
<reference evidence="2 3" key="1">
    <citation type="submission" date="2018-07" db="EMBL/GenBank/DDBJ databases">
        <title>Chryseobacterium lacus sp. nov., isolated from lake water.</title>
        <authorList>
            <person name="Li C.-M."/>
        </authorList>
    </citation>
    <scope>NUCLEOTIDE SEQUENCE [LARGE SCALE GENOMIC DNA]</scope>
    <source>
        <strain evidence="2 3">YLOS41</strain>
    </source>
</reference>